<dbReference type="InterPro" id="IPR020941">
    <property type="entry name" value="SUFU-like_domain"/>
</dbReference>
<feature type="domain" description="Suppressor of fused-like" evidence="1">
    <location>
        <begin position="35"/>
        <end position="184"/>
    </location>
</feature>
<organism evidence="2 3">
    <name type="scientific">Desmospora activa DSM 45169</name>
    <dbReference type="NCBI Taxonomy" id="1121389"/>
    <lineage>
        <taxon>Bacteria</taxon>
        <taxon>Bacillati</taxon>
        <taxon>Bacillota</taxon>
        <taxon>Bacilli</taxon>
        <taxon>Bacillales</taxon>
        <taxon>Thermoactinomycetaceae</taxon>
        <taxon>Desmospora</taxon>
    </lineage>
</organism>
<comment type="caution">
    <text evidence="2">The sequence shown here is derived from an EMBL/GenBank/DDBJ whole genome shotgun (WGS) entry which is preliminary data.</text>
</comment>
<dbReference type="AlphaFoldDB" id="A0A2T4Z4H4"/>
<proteinExistence type="predicted"/>
<reference evidence="2 3" key="1">
    <citation type="submission" date="2018-04" db="EMBL/GenBank/DDBJ databases">
        <title>Genomic Encyclopedia of Archaeal and Bacterial Type Strains, Phase II (KMG-II): from individual species to whole genera.</title>
        <authorList>
            <person name="Goeker M."/>
        </authorList>
    </citation>
    <scope>NUCLEOTIDE SEQUENCE [LARGE SCALE GENOMIC DNA]</scope>
    <source>
        <strain evidence="2 3">DSM 45169</strain>
    </source>
</reference>
<dbReference type="OrthoDB" id="3684558at2"/>
<dbReference type="RefSeq" id="WP_107728085.1">
    <property type="nucleotide sequence ID" value="NZ_PZZP01000002.1"/>
</dbReference>
<dbReference type="EMBL" id="PZZP01000002">
    <property type="protein sequence ID" value="PTM56782.1"/>
    <property type="molecule type" value="Genomic_DNA"/>
</dbReference>
<dbReference type="Proteomes" id="UP000241639">
    <property type="component" value="Unassembled WGS sequence"/>
</dbReference>
<accession>A0A2T4Z4H4</accession>
<name>A0A2T4Z4H4_9BACL</name>
<keyword evidence="3" id="KW-1185">Reference proteome</keyword>
<protein>
    <submittedName>
        <fullName evidence="2">Suppressor of fused protein SUFU</fullName>
    </submittedName>
</protein>
<dbReference type="Pfam" id="PF05076">
    <property type="entry name" value="SUFU"/>
    <property type="match status" value="1"/>
</dbReference>
<evidence type="ECO:0000259" key="1">
    <source>
        <dbReference type="Pfam" id="PF05076"/>
    </source>
</evidence>
<evidence type="ECO:0000313" key="2">
    <source>
        <dbReference type="EMBL" id="PTM56782.1"/>
    </source>
</evidence>
<evidence type="ECO:0000313" key="3">
    <source>
        <dbReference type="Proteomes" id="UP000241639"/>
    </source>
</evidence>
<gene>
    <name evidence="2" type="ORF">C8J48_3107</name>
</gene>
<sequence length="187" mass="20936">MDTPGQSGEVLKHLERHLGTVHKVESAKSSKENRGYDLIFFHNDEPPISTVVTNGLRFQSITSMLPEELVCTLWDGQEHIAHYLVDSTASMLLRGGCSLDYGMVIENKQPIVSNTEIQAILAHPSPYFGNTFDLFPNTNEPTLQMISLIPITLAEAAFVKKEGPEALFERFRENRANILDVRRPSVV</sequence>